<comment type="subcellular location">
    <subcellularLocation>
        <location evidence="1">Nucleus</location>
    </subcellularLocation>
</comment>
<comment type="caution">
    <text evidence="5">The sequence shown here is derived from an EMBL/GenBank/DDBJ whole genome shotgun (WGS) entry which is preliminary data.</text>
</comment>
<protein>
    <submittedName>
        <fullName evidence="5">Fungal-specific transcription factor domain-containing protein</fullName>
    </submittedName>
</protein>
<dbReference type="Gene3D" id="4.10.240.10">
    <property type="entry name" value="Zn(2)-C6 fungal-type DNA-binding domain"/>
    <property type="match status" value="1"/>
</dbReference>
<proteinExistence type="predicted"/>
<evidence type="ECO:0000256" key="1">
    <source>
        <dbReference type="ARBA" id="ARBA00004123"/>
    </source>
</evidence>
<keyword evidence="6" id="KW-1185">Reference proteome</keyword>
<accession>A0A8K0X2Q7</accession>
<dbReference type="InterPro" id="IPR021858">
    <property type="entry name" value="Fun_TF"/>
</dbReference>
<keyword evidence="2" id="KW-0539">Nucleus</keyword>
<dbReference type="PANTHER" id="PTHR37534:SF46">
    <property type="entry name" value="ZN(II)2CYS6 TRANSCRIPTION FACTOR (EUROFUNG)"/>
    <property type="match status" value="1"/>
</dbReference>
<dbReference type="AlphaFoldDB" id="A0A8K0X2Q7"/>
<dbReference type="GO" id="GO:0005634">
    <property type="term" value="C:nucleus"/>
    <property type="evidence" value="ECO:0007669"/>
    <property type="project" value="UniProtKB-SubCell"/>
</dbReference>
<reference evidence="5" key="1">
    <citation type="journal article" date="2021" name="Nat. Commun.">
        <title>Genetic determinants of endophytism in the Arabidopsis root mycobiome.</title>
        <authorList>
            <person name="Mesny F."/>
            <person name="Miyauchi S."/>
            <person name="Thiergart T."/>
            <person name="Pickel B."/>
            <person name="Atanasova L."/>
            <person name="Karlsson M."/>
            <person name="Huettel B."/>
            <person name="Barry K.W."/>
            <person name="Haridas S."/>
            <person name="Chen C."/>
            <person name="Bauer D."/>
            <person name="Andreopoulos W."/>
            <person name="Pangilinan J."/>
            <person name="LaButti K."/>
            <person name="Riley R."/>
            <person name="Lipzen A."/>
            <person name="Clum A."/>
            <person name="Drula E."/>
            <person name="Henrissat B."/>
            <person name="Kohler A."/>
            <person name="Grigoriev I.V."/>
            <person name="Martin F.M."/>
            <person name="Hacquard S."/>
        </authorList>
    </citation>
    <scope>NUCLEOTIDE SEQUENCE</scope>
    <source>
        <strain evidence="5">MPI-CAGE-AT-0016</strain>
    </source>
</reference>
<evidence type="ECO:0000259" key="4">
    <source>
        <dbReference type="PROSITE" id="PS50048"/>
    </source>
</evidence>
<organism evidence="5 6">
    <name type="scientific">Plectosphaerella cucumerina</name>
    <dbReference type="NCBI Taxonomy" id="40658"/>
    <lineage>
        <taxon>Eukaryota</taxon>
        <taxon>Fungi</taxon>
        <taxon>Dikarya</taxon>
        <taxon>Ascomycota</taxon>
        <taxon>Pezizomycotina</taxon>
        <taxon>Sordariomycetes</taxon>
        <taxon>Hypocreomycetidae</taxon>
        <taxon>Glomerellales</taxon>
        <taxon>Plectosphaerellaceae</taxon>
        <taxon>Plectosphaerella</taxon>
    </lineage>
</organism>
<dbReference type="InterPro" id="IPR036864">
    <property type="entry name" value="Zn2-C6_fun-type_DNA-bd_sf"/>
</dbReference>
<dbReference type="GO" id="GO:0000981">
    <property type="term" value="F:DNA-binding transcription factor activity, RNA polymerase II-specific"/>
    <property type="evidence" value="ECO:0007669"/>
    <property type="project" value="InterPro"/>
</dbReference>
<dbReference type="GO" id="GO:0008270">
    <property type="term" value="F:zinc ion binding"/>
    <property type="evidence" value="ECO:0007669"/>
    <property type="project" value="InterPro"/>
</dbReference>
<evidence type="ECO:0000256" key="2">
    <source>
        <dbReference type="ARBA" id="ARBA00023242"/>
    </source>
</evidence>
<evidence type="ECO:0000313" key="6">
    <source>
        <dbReference type="Proteomes" id="UP000813385"/>
    </source>
</evidence>
<evidence type="ECO:0000313" key="5">
    <source>
        <dbReference type="EMBL" id="KAH7361409.1"/>
    </source>
</evidence>
<evidence type="ECO:0000256" key="3">
    <source>
        <dbReference type="SAM" id="MobiDB-lite"/>
    </source>
</evidence>
<gene>
    <name evidence="5" type="ORF">B0T11DRAFT_74204</name>
</gene>
<feature type="compositionally biased region" description="Polar residues" evidence="3">
    <location>
        <begin position="419"/>
        <end position="430"/>
    </location>
</feature>
<dbReference type="PROSITE" id="PS50048">
    <property type="entry name" value="ZN2_CY6_FUNGAL_2"/>
    <property type="match status" value="1"/>
</dbReference>
<dbReference type="Pfam" id="PF11951">
    <property type="entry name" value="Fungal_trans_2"/>
    <property type="match status" value="1"/>
</dbReference>
<dbReference type="OrthoDB" id="3251668at2759"/>
<dbReference type="PROSITE" id="PS00463">
    <property type="entry name" value="ZN2_CY6_FUNGAL_1"/>
    <property type="match status" value="1"/>
</dbReference>
<dbReference type="CDD" id="cd00067">
    <property type="entry name" value="GAL4"/>
    <property type="match status" value="1"/>
</dbReference>
<dbReference type="EMBL" id="JAGPXD010000003">
    <property type="protein sequence ID" value="KAH7361409.1"/>
    <property type="molecule type" value="Genomic_DNA"/>
</dbReference>
<name>A0A8K0X2Q7_9PEZI</name>
<dbReference type="SMART" id="SM00066">
    <property type="entry name" value="GAL4"/>
    <property type="match status" value="1"/>
</dbReference>
<dbReference type="SUPFAM" id="SSF57701">
    <property type="entry name" value="Zn2/Cys6 DNA-binding domain"/>
    <property type="match status" value="1"/>
</dbReference>
<sequence length="596" mass="67012">MEQYHRRSRDGCVTCRSARIKCDELRPSCRKCQERNVPCEGYVRTLKWVLQPHTDICSASSPFKASRQPHLKQPKADEPIDVARGIATTAPSSPQNTITLLYTSDPRRAPQRTSARRTRSNTTITRNPIRQLFSSDRELALFQHWWRVIPDISFPNPRRHCRLLEEHRAMVLDYGRILLPMVATCAAGHLASTCGSATETEVLSLKQIAVQNMIRALGLGTGSGSQQLQSLRQRHGTIRSSAASLDELSALLSASLQLVGIEILQGSDMSSLMPLMKGAIFLVERLFAASSASEVTHLLRYGTVIQMEIKLLAYHDFMTCVPYPRKPLLHPRYWLREVDQLSGPSQLPEPDMVMGFAADIMILTGKCAVLVEKLFHGMMATELFQLHRVSLLDKLEKAIKALPAPTQFPDDLPDKEAMKNSNSARKQPNIHNPSIFAAHSHARASQIYLMRATDLPEYSLVIEAVITNLEASIQSVPVDSPSVTIMLWPLWVLGCEADDSDRGLARRDLVRKLLRTMFAKEGFMNIRRCLETLETQMWTRMDSHGRDRSRHCRVATAPTPLHPLPQQTRPSGQPGGLDTFSWVQTCFRHQIRPVLA</sequence>
<dbReference type="Pfam" id="PF00172">
    <property type="entry name" value="Zn_clus"/>
    <property type="match status" value="1"/>
</dbReference>
<feature type="domain" description="Zn(2)-C6 fungal-type" evidence="4">
    <location>
        <begin position="11"/>
        <end position="39"/>
    </location>
</feature>
<feature type="region of interest" description="Disordered" evidence="3">
    <location>
        <begin position="406"/>
        <end position="430"/>
    </location>
</feature>
<dbReference type="PANTHER" id="PTHR37534">
    <property type="entry name" value="TRANSCRIPTIONAL ACTIVATOR PROTEIN UGA3"/>
    <property type="match status" value="1"/>
</dbReference>
<dbReference type="Proteomes" id="UP000813385">
    <property type="component" value="Unassembled WGS sequence"/>
</dbReference>
<dbReference type="InterPro" id="IPR001138">
    <property type="entry name" value="Zn2Cys6_DnaBD"/>
</dbReference>
<dbReference type="PRINTS" id="PR00755">
    <property type="entry name" value="AFLATOXINBRP"/>
</dbReference>